<dbReference type="Gene3D" id="1.10.287.130">
    <property type="match status" value="1"/>
</dbReference>
<evidence type="ECO:0000256" key="1">
    <source>
        <dbReference type="ARBA" id="ARBA00000085"/>
    </source>
</evidence>
<dbReference type="Pfam" id="PF02518">
    <property type="entry name" value="HATPase_c"/>
    <property type="match status" value="1"/>
</dbReference>
<dbReference type="Proteomes" id="UP000737113">
    <property type="component" value="Unassembled WGS sequence"/>
</dbReference>
<keyword evidence="7" id="KW-0472">Membrane</keyword>
<name>A0A972JMB6_9GAMM</name>
<dbReference type="Pfam" id="PF00512">
    <property type="entry name" value="HisKA"/>
    <property type="match status" value="1"/>
</dbReference>
<comment type="catalytic activity">
    <reaction evidence="1">
        <text>ATP + protein L-histidine = ADP + protein N-phospho-L-histidine.</text>
        <dbReference type="EC" id="2.7.13.3"/>
    </reaction>
</comment>
<dbReference type="SUPFAM" id="SSF47384">
    <property type="entry name" value="Homodimeric domain of signal transducing histidine kinase"/>
    <property type="match status" value="1"/>
</dbReference>
<keyword evidence="6" id="KW-0902">Two-component regulatory system</keyword>
<evidence type="ECO:0000313" key="9">
    <source>
        <dbReference type="EMBL" id="NMH66337.1"/>
    </source>
</evidence>
<dbReference type="InterPro" id="IPR003661">
    <property type="entry name" value="HisK_dim/P_dom"/>
</dbReference>
<dbReference type="RefSeq" id="WP_169565063.1">
    <property type="nucleotide sequence ID" value="NZ_JAAXYH010000011.1"/>
</dbReference>
<keyword evidence="7" id="KW-0812">Transmembrane</keyword>
<dbReference type="AlphaFoldDB" id="A0A972JMB6"/>
<dbReference type="CDD" id="cd00082">
    <property type="entry name" value="HisKA"/>
    <property type="match status" value="1"/>
</dbReference>
<keyword evidence="10" id="KW-1185">Reference proteome</keyword>
<dbReference type="SMART" id="SM00387">
    <property type="entry name" value="HATPase_c"/>
    <property type="match status" value="1"/>
</dbReference>
<dbReference type="PANTHER" id="PTHR43711:SF29">
    <property type="entry name" value="HISTIDINE KINASE"/>
    <property type="match status" value="1"/>
</dbReference>
<keyword evidence="4" id="KW-0808">Transferase</keyword>
<dbReference type="CDD" id="cd16922">
    <property type="entry name" value="HATPase_EvgS-ArcB-TorS-like"/>
    <property type="match status" value="1"/>
</dbReference>
<dbReference type="InterPro" id="IPR005467">
    <property type="entry name" value="His_kinase_dom"/>
</dbReference>
<dbReference type="PRINTS" id="PR00344">
    <property type="entry name" value="BCTRLSENSOR"/>
</dbReference>
<dbReference type="Gene3D" id="3.30.565.10">
    <property type="entry name" value="Histidine kinase-like ATPase, C-terminal domain"/>
    <property type="match status" value="1"/>
</dbReference>
<dbReference type="EMBL" id="JAAXYH010000011">
    <property type="protein sequence ID" value="NMH66337.1"/>
    <property type="molecule type" value="Genomic_DNA"/>
</dbReference>
<comment type="caution">
    <text evidence="9">The sequence shown here is derived from an EMBL/GenBank/DDBJ whole genome shotgun (WGS) entry which is preliminary data.</text>
</comment>
<evidence type="ECO:0000256" key="7">
    <source>
        <dbReference type="SAM" id="Phobius"/>
    </source>
</evidence>
<dbReference type="InterPro" id="IPR036890">
    <property type="entry name" value="HATPase_C_sf"/>
</dbReference>
<dbReference type="InterPro" id="IPR004358">
    <property type="entry name" value="Sig_transdc_His_kin-like_C"/>
</dbReference>
<accession>A0A972JMB6</accession>
<feature type="transmembrane region" description="Helical" evidence="7">
    <location>
        <begin position="16"/>
        <end position="37"/>
    </location>
</feature>
<gene>
    <name evidence="9" type="ORF">HC757_14330</name>
</gene>
<feature type="transmembrane region" description="Helical" evidence="7">
    <location>
        <begin position="173"/>
        <end position="195"/>
    </location>
</feature>
<dbReference type="PROSITE" id="PS50109">
    <property type="entry name" value="HIS_KIN"/>
    <property type="match status" value="1"/>
</dbReference>
<dbReference type="InterPro" id="IPR036097">
    <property type="entry name" value="HisK_dim/P_sf"/>
</dbReference>
<feature type="domain" description="Histidine kinase" evidence="8">
    <location>
        <begin position="218"/>
        <end position="440"/>
    </location>
</feature>
<evidence type="ECO:0000256" key="5">
    <source>
        <dbReference type="ARBA" id="ARBA00022777"/>
    </source>
</evidence>
<evidence type="ECO:0000313" key="10">
    <source>
        <dbReference type="Proteomes" id="UP000737113"/>
    </source>
</evidence>
<keyword evidence="5" id="KW-0418">Kinase</keyword>
<evidence type="ECO:0000259" key="8">
    <source>
        <dbReference type="PROSITE" id="PS50109"/>
    </source>
</evidence>
<dbReference type="SUPFAM" id="SSF55874">
    <property type="entry name" value="ATPase domain of HSP90 chaperone/DNA topoisomerase II/histidine kinase"/>
    <property type="match status" value="1"/>
</dbReference>
<dbReference type="FunFam" id="3.30.565.10:FF:000010">
    <property type="entry name" value="Sensor histidine kinase RcsC"/>
    <property type="match status" value="1"/>
</dbReference>
<evidence type="ECO:0000256" key="3">
    <source>
        <dbReference type="ARBA" id="ARBA00022553"/>
    </source>
</evidence>
<evidence type="ECO:0000256" key="4">
    <source>
        <dbReference type="ARBA" id="ARBA00022679"/>
    </source>
</evidence>
<proteinExistence type="predicted"/>
<keyword evidence="3" id="KW-0597">Phosphoprotein</keyword>
<organism evidence="9 10">
    <name type="scientific">Shewanella salipaludis</name>
    <dbReference type="NCBI Taxonomy" id="2723052"/>
    <lineage>
        <taxon>Bacteria</taxon>
        <taxon>Pseudomonadati</taxon>
        <taxon>Pseudomonadota</taxon>
        <taxon>Gammaproteobacteria</taxon>
        <taxon>Alteromonadales</taxon>
        <taxon>Shewanellaceae</taxon>
        <taxon>Shewanella</taxon>
    </lineage>
</organism>
<evidence type="ECO:0000256" key="6">
    <source>
        <dbReference type="ARBA" id="ARBA00023012"/>
    </source>
</evidence>
<dbReference type="InterPro" id="IPR003594">
    <property type="entry name" value="HATPase_dom"/>
</dbReference>
<reference evidence="9" key="1">
    <citation type="submission" date="2020-04" db="EMBL/GenBank/DDBJ databases">
        <title>Description of Shewanella salipaludis sp. nov., isolated from a salt marsh.</title>
        <authorList>
            <person name="Park S."/>
            <person name="Yoon J.-H."/>
        </authorList>
    </citation>
    <scope>NUCLEOTIDE SEQUENCE</scope>
    <source>
        <strain evidence="9">SHSM-M6</strain>
    </source>
</reference>
<protein>
    <recommendedName>
        <fullName evidence="2">histidine kinase</fullName>
        <ecNumber evidence="2">2.7.13.3</ecNumber>
    </recommendedName>
</protein>
<dbReference type="SMART" id="SM00388">
    <property type="entry name" value="HisKA"/>
    <property type="match status" value="1"/>
</dbReference>
<dbReference type="PANTHER" id="PTHR43711">
    <property type="entry name" value="TWO-COMPONENT HISTIDINE KINASE"/>
    <property type="match status" value="1"/>
</dbReference>
<dbReference type="InterPro" id="IPR050736">
    <property type="entry name" value="Sensor_HK_Regulatory"/>
</dbReference>
<dbReference type="EC" id="2.7.13.3" evidence="2"/>
<sequence>MSKFSLPPRLRPGSSLLSQCIISAIFIALLAVLAWSLENYWQHTLKPRLYLAAQTQANVLAQSQSAVIVETLEHSKPEELAGKLRSLIQEMLIVEDPAIGGRYIRGLTLQFDYDLLELAPGSLDFHEGDAQCLNCFQIALPLITGRGDLLGIANIAISDGYFKTLSNEMQSRLFAESGLTFGLLVAVWLVMMLMFHRLHAAKHLLEASDKAKTRFMANITHELRTPLNAILGYTQLYKEDPALMENYRQGINSIDRSADHLLMMINDILEFSRADEDSVTFHPSEVALTSFLNTLVEMTRLRAQLQGLDFKVRFDDSLPKAIRVDEKRLRQILLNLLSNAVKFTPGGEVVFSVTRLKTQAQDHCRLHFCVADSGIGIAKNQLKEIFIPFQQLDNPITRAEGSGLGLSISQRLIALMGGKLRVSSTPNVGSRFWFELELPSRRDPSPATEAKMETATDTVADSHITLPPLAQREELALQAQRHDVLALRKLIQQLEQAGCYQDFLADIAPFVSNYRFKLLVAKLGQYEQTP</sequence>
<evidence type="ECO:0000256" key="2">
    <source>
        <dbReference type="ARBA" id="ARBA00012438"/>
    </source>
</evidence>
<dbReference type="GO" id="GO:0000155">
    <property type="term" value="F:phosphorelay sensor kinase activity"/>
    <property type="evidence" value="ECO:0007669"/>
    <property type="project" value="InterPro"/>
</dbReference>
<keyword evidence="7" id="KW-1133">Transmembrane helix</keyword>